<evidence type="ECO:0000313" key="3">
    <source>
        <dbReference type="Proteomes" id="UP001203058"/>
    </source>
</evidence>
<accession>A0ABS9VQR7</accession>
<evidence type="ECO:0000256" key="1">
    <source>
        <dbReference type="SAM" id="Phobius"/>
    </source>
</evidence>
<name>A0ABS9VQR7_9SPHN</name>
<keyword evidence="1" id="KW-1133">Transmembrane helix</keyword>
<protein>
    <submittedName>
        <fullName evidence="2">Uncharacterized protein</fullName>
    </submittedName>
</protein>
<dbReference type="EMBL" id="JAKZHW010000002">
    <property type="protein sequence ID" value="MCH8617043.1"/>
    <property type="molecule type" value="Genomic_DNA"/>
</dbReference>
<feature type="transmembrane region" description="Helical" evidence="1">
    <location>
        <begin position="100"/>
        <end position="120"/>
    </location>
</feature>
<keyword evidence="3" id="KW-1185">Reference proteome</keyword>
<keyword evidence="1" id="KW-0812">Transmembrane</keyword>
<gene>
    <name evidence="2" type="ORF">LZ016_13155</name>
</gene>
<reference evidence="2 3" key="1">
    <citation type="submission" date="2022-03" db="EMBL/GenBank/DDBJ databases">
        <authorList>
            <person name="Jo J.-H."/>
            <person name="Im W.-T."/>
        </authorList>
    </citation>
    <scope>NUCLEOTIDE SEQUENCE [LARGE SCALE GENOMIC DNA]</scope>
    <source>
        <strain evidence="2 3">SM33</strain>
    </source>
</reference>
<dbReference type="Proteomes" id="UP001203058">
    <property type="component" value="Unassembled WGS sequence"/>
</dbReference>
<sequence length="181" mass="19929">MPARPRRRLSRRWSKVSKRFGIAGLAFGAWGLFYPRPLPLVVPLLAITPVIAVMASLASNRELDPFDEPERAFGLATFCLLPPISLSLVDLRFFPLLEGWRLLGFGAVSGVIIGLLYLKVRPATFIETRTSIWQQIAGWLGAIVYGWILVVAANGLGPQGARAVYKVPILKMRVESGKNTS</sequence>
<feature type="transmembrane region" description="Helical" evidence="1">
    <location>
        <begin position="72"/>
        <end position="94"/>
    </location>
</feature>
<organism evidence="2 3">
    <name type="scientific">Sphingomonas telluris</name>
    <dbReference type="NCBI Taxonomy" id="2907998"/>
    <lineage>
        <taxon>Bacteria</taxon>
        <taxon>Pseudomonadati</taxon>
        <taxon>Pseudomonadota</taxon>
        <taxon>Alphaproteobacteria</taxon>
        <taxon>Sphingomonadales</taxon>
        <taxon>Sphingomonadaceae</taxon>
        <taxon>Sphingomonas</taxon>
    </lineage>
</organism>
<dbReference type="RefSeq" id="WP_241447918.1">
    <property type="nucleotide sequence ID" value="NZ_JAKZHW010000002.1"/>
</dbReference>
<comment type="caution">
    <text evidence="2">The sequence shown here is derived from an EMBL/GenBank/DDBJ whole genome shotgun (WGS) entry which is preliminary data.</text>
</comment>
<feature type="transmembrane region" description="Helical" evidence="1">
    <location>
        <begin position="41"/>
        <end position="60"/>
    </location>
</feature>
<evidence type="ECO:0000313" key="2">
    <source>
        <dbReference type="EMBL" id="MCH8617043.1"/>
    </source>
</evidence>
<proteinExistence type="predicted"/>
<feature type="transmembrane region" description="Helical" evidence="1">
    <location>
        <begin position="132"/>
        <end position="153"/>
    </location>
</feature>
<keyword evidence="1" id="KW-0472">Membrane</keyword>